<comment type="caution">
    <text evidence="1">The sequence shown here is derived from an EMBL/GenBank/DDBJ whole genome shotgun (WGS) entry which is preliminary data.</text>
</comment>
<reference evidence="1 2" key="1">
    <citation type="submission" date="2019-01" db="EMBL/GenBank/DDBJ databases">
        <title>Draft genome sequences of Macrococcus caseolyticus, Macrococcus canis, Macrococcus bohemicus and Macrococcus goetzii.</title>
        <authorList>
            <person name="Mazhar S."/>
            <person name="Altermann E."/>
            <person name="Hill C."/>
            <person name="Mcauliffe O."/>
        </authorList>
    </citation>
    <scope>NUCLEOTIDE SEQUENCE [LARGE SCALE GENOMIC DNA]</scope>
    <source>
        <strain evidence="1 2">DPC7162</strain>
    </source>
</reference>
<protein>
    <submittedName>
        <fullName evidence="1">Uncharacterized protein</fullName>
    </submittedName>
</protein>
<organism evidence="1 2">
    <name type="scientific">Macrococcoides canis</name>
    <dbReference type="NCBI Taxonomy" id="1855823"/>
    <lineage>
        <taxon>Bacteria</taxon>
        <taxon>Bacillati</taxon>
        <taxon>Bacillota</taxon>
        <taxon>Bacilli</taxon>
        <taxon>Bacillales</taxon>
        <taxon>Staphylococcaceae</taxon>
        <taxon>Macrococcoides</taxon>
    </lineage>
</organism>
<dbReference type="RefSeq" id="WP_133418665.1">
    <property type="nucleotide sequence ID" value="NZ_SDQG01000001.1"/>
</dbReference>
<gene>
    <name evidence="1" type="ORF">ETI04_00645</name>
</gene>
<dbReference type="Proteomes" id="UP000294865">
    <property type="component" value="Unassembled WGS sequence"/>
</dbReference>
<name>A0A4R6C6X1_9STAP</name>
<evidence type="ECO:0000313" key="1">
    <source>
        <dbReference type="EMBL" id="TDM18027.1"/>
    </source>
</evidence>
<evidence type="ECO:0000313" key="2">
    <source>
        <dbReference type="Proteomes" id="UP000294865"/>
    </source>
</evidence>
<dbReference type="AlphaFoldDB" id="A0A4R6C6X1"/>
<sequence length="61" mass="7040">MNNNKVITFTLVVEDLSDKQINMIESNHIEDVVTLLRFSEEEQTVTLKGEFLTGITIEDFH</sequence>
<dbReference type="EMBL" id="SDQG01000001">
    <property type="protein sequence ID" value="TDM18027.1"/>
    <property type="molecule type" value="Genomic_DNA"/>
</dbReference>
<accession>A0A4R6C6X1</accession>
<proteinExistence type="predicted"/>